<sequence>MLTTIAKFRDDENGATAIEYGLIVALIGIAMMVGLNGVAGATNNMWTYVADSTTEAMQKSG</sequence>
<reference evidence="2 3" key="1">
    <citation type="journal article" date="2014" name="Int. J. Syst. Evol. Microbiol.">
        <title>Complete genome sequence of Corynebacterium casei LMG S-19264T (=DSM 44701T), isolated from a smear-ripened cheese.</title>
        <authorList>
            <consortium name="US DOE Joint Genome Institute (JGI-PGF)"/>
            <person name="Walter F."/>
            <person name="Albersmeier A."/>
            <person name="Kalinowski J."/>
            <person name="Ruckert C."/>
        </authorList>
    </citation>
    <scope>NUCLEOTIDE SEQUENCE [LARGE SCALE GENOMIC DNA]</scope>
    <source>
        <strain evidence="2 3">CGMCC 1.15358</strain>
    </source>
</reference>
<dbReference type="Proteomes" id="UP000598997">
    <property type="component" value="Unassembled WGS sequence"/>
</dbReference>
<protein>
    <submittedName>
        <fullName evidence="2">Components of type IV pilus, pilin subunit</fullName>
    </submittedName>
</protein>
<keyword evidence="3" id="KW-1185">Reference proteome</keyword>
<organism evidence="2 3">
    <name type="scientific">Croceicoccus pelagius</name>
    <dbReference type="NCBI Taxonomy" id="1703341"/>
    <lineage>
        <taxon>Bacteria</taxon>
        <taxon>Pseudomonadati</taxon>
        <taxon>Pseudomonadota</taxon>
        <taxon>Alphaproteobacteria</taxon>
        <taxon>Sphingomonadales</taxon>
        <taxon>Erythrobacteraceae</taxon>
        <taxon>Croceicoccus</taxon>
    </lineage>
</organism>
<proteinExistence type="predicted"/>
<feature type="transmembrane region" description="Helical" evidence="1">
    <location>
        <begin position="20"/>
        <end position="39"/>
    </location>
</feature>
<comment type="caution">
    <text evidence="2">The sequence shown here is derived from an EMBL/GenBank/DDBJ whole genome shotgun (WGS) entry which is preliminary data.</text>
</comment>
<dbReference type="EMBL" id="BMIO01000005">
    <property type="protein sequence ID" value="GGD43513.1"/>
    <property type="molecule type" value="Genomic_DNA"/>
</dbReference>
<keyword evidence="1" id="KW-0472">Membrane</keyword>
<accession>A0A916YFT4</accession>
<dbReference type="RefSeq" id="WP_066760750.1">
    <property type="nucleotide sequence ID" value="NZ_BMIO01000005.1"/>
</dbReference>
<dbReference type="Pfam" id="PF04964">
    <property type="entry name" value="Flp_Fap"/>
    <property type="match status" value="1"/>
</dbReference>
<evidence type="ECO:0000313" key="2">
    <source>
        <dbReference type="EMBL" id="GGD43513.1"/>
    </source>
</evidence>
<name>A0A916YFT4_9SPHN</name>
<keyword evidence="1" id="KW-1133">Transmembrane helix</keyword>
<keyword evidence="1" id="KW-0812">Transmembrane</keyword>
<dbReference type="InterPro" id="IPR007047">
    <property type="entry name" value="Flp_Fap"/>
</dbReference>
<gene>
    <name evidence="2" type="primary">ctpA</name>
    <name evidence="2" type="ORF">GCM10010989_17030</name>
</gene>
<evidence type="ECO:0000313" key="3">
    <source>
        <dbReference type="Proteomes" id="UP000598997"/>
    </source>
</evidence>
<evidence type="ECO:0000256" key="1">
    <source>
        <dbReference type="SAM" id="Phobius"/>
    </source>
</evidence>
<dbReference type="OrthoDB" id="5325135at2"/>
<dbReference type="AlphaFoldDB" id="A0A916YFT4"/>